<accession>A0A150R9C1</accession>
<name>A0A150R9C1_SORCE</name>
<comment type="caution">
    <text evidence="2">The sequence shown here is derived from an EMBL/GenBank/DDBJ whole genome shotgun (WGS) entry which is preliminary data.</text>
</comment>
<sequence length="68" mass="7618">MRAEVDVMRKQRKPGVTRQQEDPVAADMIVEERVVSEPGAAMRVTELVLTPEAERELTITATKLGKVR</sequence>
<dbReference type="AlphaFoldDB" id="A0A150R9C1"/>
<dbReference type="EMBL" id="JEMB01002968">
    <property type="protein sequence ID" value="KYF76884.1"/>
    <property type="molecule type" value="Genomic_DNA"/>
</dbReference>
<reference evidence="2 3" key="1">
    <citation type="submission" date="2014-02" db="EMBL/GenBank/DDBJ databases">
        <title>The small core and large imbalanced accessory genome model reveals a collaborative survival strategy of Sorangium cellulosum strains in nature.</title>
        <authorList>
            <person name="Han K."/>
            <person name="Peng R."/>
            <person name="Blom J."/>
            <person name="Li Y.-Z."/>
        </authorList>
    </citation>
    <scope>NUCLEOTIDE SEQUENCE [LARGE SCALE GENOMIC DNA]</scope>
    <source>
        <strain evidence="2 3">So0011-07</strain>
    </source>
</reference>
<evidence type="ECO:0000313" key="3">
    <source>
        <dbReference type="Proteomes" id="UP000075635"/>
    </source>
</evidence>
<evidence type="ECO:0000313" key="2">
    <source>
        <dbReference type="EMBL" id="KYF76884.1"/>
    </source>
</evidence>
<proteinExistence type="predicted"/>
<evidence type="ECO:0000256" key="1">
    <source>
        <dbReference type="SAM" id="MobiDB-lite"/>
    </source>
</evidence>
<protein>
    <submittedName>
        <fullName evidence="2">Uncharacterized protein</fullName>
    </submittedName>
</protein>
<gene>
    <name evidence="2" type="ORF">BE17_23780</name>
</gene>
<organism evidence="2 3">
    <name type="scientific">Sorangium cellulosum</name>
    <name type="common">Polyangium cellulosum</name>
    <dbReference type="NCBI Taxonomy" id="56"/>
    <lineage>
        <taxon>Bacteria</taxon>
        <taxon>Pseudomonadati</taxon>
        <taxon>Myxococcota</taxon>
        <taxon>Polyangia</taxon>
        <taxon>Polyangiales</taxon>
        <taxon>Polyangiaceae</taxon>
        <taxon>Sorangium</taxon>
    </lineage>
</organism>
<dbReference type="Proteomes" id="UP000075635">
    <property type="component" value="Unassembled WGS sequence"/>
</dbReference>
<feature type="region of interest" description="Disordered" evidence="1">
    <location>
        <begin position="1"/>
        <end position="23"/>
    </location>
</feature>